<accession>A0AB36IMB2</accession>
<dbReference type="InterPro" id="IPR007446">
    <property type="entry name" value="PilP"/>
</dbReference>
<dbReference type="RefSeq" id="WP_075876123.1">
    <property type="nucleotide sequence ID" value="NZ_MPJJ01000011.1"/>
</dbReference>
<comment type="caution">
    <text evidence="2">The sequence shown here is derived from an EMBL/GenBank/DDBJ whole genome shotgun (WGS) entry which is preliminary data.</text>
</comment>
<gene>
    <name evidence="2" type="ORF">BSO15_08885</name>
</gene>
<organism evidence="2 3">
    <name type="scientific">Haemophilus parainfluenzae</name>
    <dbReference type="NCBI Taxonomy" id="729"/>
    <lineage>
        <taxon>Bacteria</taxon>
        <taxon>Pseudomonadati</taxon>
        <taxon>Pseudomonadota</taxon>
        <taxon>Gammaproteobacteria</taxon>
        <taxon>Pasteurellales</taxon>
        <taxon>Pasteurellaceae</taxon>
        <taxon>Haemophilus</taxon>
    </lineage>
</organism>
<name>A0AB36IMB2_HAEPA</name>
<dbReference type="Gene3D" id="2.30.30.830">
    <property type="match status" value="1"/>
</dbReference>
<dbReference type="Proteomes" id="UP000242412">
    <property type="component" value="Unassembled WGS sequence"/>
</dbReference>
<dbReference type="AlphaFoldDB" id="A0AB36IMB2"/>
<evidence type="ECO:0000313" key="2">
    <source>
        <dbReference type="EMBL" id="OLV24935.1"/>
    </source>
</evidence>
<feature type="signal peptide" evidence="1">
    <location>
        <begin position="1"/>
        <end position="18"/>
    </location>
</feature>
<protein>
    <recommendedName>
        <fullName evidence="4">Pilus assembly protein PilP</fullName>
    </recommendedName>
</protein>
<keyword evidence="1" id="KW-0732">Signal</keyword>
<reference evidence="2 3" key="1">
    <citation type="submission" date="2016-11" db="EMBL/GenBank/DDBJ databases">
        <title>Simultaneous identification of Haemophilus influenzae and Haemophilus haemolyticus using TaqMan real-time PCR.</title>
        <authorList>
            <person name="Price E.P."/>
            <person name="Sarovich D.S."/>
            <person name="Harris T.M."/>
            <person name="Spargo J.C."/>
            <person name="Nosworthy E."/>
            <person name="Beissbarth J."/>
            <person name="Chang A.B."/>
            <person name="Smith-Vaughan H.C."/>
        </authorList>
    </citation>
    <scope>NUCLEOTIDE SEQUENCE [LARGE SCALE GENOMIC DNA]</scope>
    <source>
        <strain evidence="2 3">60884 B Hi-2</strain>
    </source>
</reference>
<feature type="chain" id="PRO_5044217986" description="Pilus assembly protein PilP" evidence="1">
    <location>
        <begin position="19"/>
        <end position="127"/>
    </location>
</feature>
<dbReference type="Pfam" id="PF04351">
    <property type="entry name" value="PilP"/>
    <property type="match status" value="1"/>
</dbReference>
<evidence type="ECO:0008006" key="4">
    <source>
        <dbReference type="Google" id="ProtNLM"/>
    </source>
</evidence>
<dbReference type="EMBL" id="MPJJ01000011">
    <property type="protein sequence ID" value="OLV24935.1"/>
    <property type="molecule type" value="Genomic_DNA"/>
</dbReference>
<evidence type="ECO:0000313" key="3">
    <source>
        <dbReference type="Proteomes" id="UP000242412"/>
    </source>
</evidence>
<sequence length="127" mass="14395">MKKLFLILIAIFSVSAFSRDPFDRKQREQTKYPKEGFTLPPVSACVYSEPRLAEERPLAQLHIIGVVQYGKQAEVLFNDDGHILSVQVGQRIGKEGYLIEKVSKNSVTLQSYKAGQCEQTTSIIMRF</sequence>
<evidence type="ECO:0000256" key="1">
    <source>
        <dbReference type="SAM" id="SignalP"/>
    </source>
</evidence>
<proteinExistence type="predicted"/>